<dbReference type="AlphaFoldDB" id="A0A9N8E1B6"/>
<feature type="compositionally biased region" description="Acidic residues" evidence="1">
    <location>
        <begin position="314"/>
        <end position="323"/>
    </location>
</feature>
<dbReference type="Proteomes" id="UP001153069">
    <property type="component" value="Unassembled WGS sequence"/>
</dbReference>
<gene>
    <name evidence="2" type="ORF">SEMRO_552_G165010.1</name>
</gene>
<proteinExistence type="predicted"/>
<accession>A0A9N8E1B6</accession>
<protein>
    <submittedName>
        <fullName evidence="2">Uncharacterized protein</fullName>
    </submittedName>
</protein>
<feature type="compositionally biased region" description="Polar residues" evidence="1">
    <location>
        <begin position="8"/>
        <end position="23"/>
    </location>
</feature>
<organism evidence="2 3">
    <name type="scientific">Seminavis robusta</name>
    <dbReference type="NCBI Taxonomy" id="568900"/>
    <lineage>
        <taxon>Eukaryota</taxon>
        <taxon>Sar</taxon>
        <taxon>Stramenopiles</taxon>
        <taxon>Ochrophyta</taxon>
        <taxon>Bacillariophyta</taxon>
        <taxon>Bacillariophyceae</taxon>
        <taxon>Bacillariophycidae</taxon>
        <taxon>Naviculales</taxon>
        <taxon>Naviculaceae</taxon>
        <taxon>Seminavis</taxon>
    </lineage>
</organism>
<evidence type="ECO:0000313" key="2">
    <source>
        <dbReference type="EMBL" id="CAB9512721.1"/>
    </source>
</evidence>
<keyword evidence="3" id="KW-1185">Reference proteome</keyword>
<sequence>MSAHTMPQEPSASANDDGNQPSGPNDCRADSGEDNHKRENGAIGRFFPLHPLAALAIMPLLPTWLFLNRGYTQWFHWCFVFYMVTGGKLEWWRRFLVIQGAEISMGWYAAVVYEYVWHSRFCHILYNNMPPSMKAEMLVNGSMASGGIITNNPTAIANITLSHIIDILAHPLLTFLVYKIHRSKGGTIRSLMQWDILVSTYALSRLYSCTHLYHNQGKVGLFYYGYEVYNIDNVNAYTPAYIAEAGFYVALICYKLYHQWNMHRLRLKIRVTGSDRRRRRSMELQKLSKKRLSERKPLLMQSSSCFSTDGKQLDDDDDLERTC</sequence>
<comment type="caution">
    <text evidence="2">The sequence shown here is derived from an EMBL/GenBank/DDBJ whole genome shotgun (WGS) entry which is preliminary data.</text>
</comment>
<feature type="region of interest" description="Disordered" evidence="1">
    <location>
        <begin position="304"/>
        <end position="323"/>
    </location>
</feature>
<dbReference type="OrthoDB" id="47216at2759"/>
<reference evidence="2" key="1">
    <citation type="submission" date="2020-06" db="EMBL/GenBank/DDBJ databases">
        <authorList>
            <consortium name="Plant Systems Biology data submission"/>
        </authorList>
    </citation>
    <scope>NUCLEOTIDE SEQUENCE</scope>
    <source>
        <strain evidence="2">D6</strain>
    </source>
</reference>
<dbReference type="EMBL" id="CAICTM010000551">
    <property type="protein sequence ID" value="CAB9512721.1"/>
    <property type="molecule type" value="Genomic_DNA"/>
</dbReference>
<feature type="region of interest" description="Disordered" evidence="1">
    <location>
        <begin position="1"/>
        <end position="34"/>
    </location>
</feature>
<evidence type="ECO:0000256" key="1">
    <source>
        <dbReference type="SAM" id="MobiDB-lite"/>
    </source>
</evidence>
<evidence type="ECO:0000313" key="3">
    <source>
        <dbReference type="Proteomes" id="UP001153069"/>
    </source>
</evidence>
<name>A0A9N8E1B6_9STRA</name>